<name>A0AAV8VL67_9CUCU</name>
<reference evidence="2 3" key="1">
    <citation type="journal article" date="2023" name="Insect Mol. Biol.">
        <title>Genome sequencing provides insights into the evolution of gene families encoding plant cell wall-degrading enzymes in longhorned beetles.</title>
        <authorList>
            <person name="Shin N.R."/>
            <person name="Okamura Y."/>
            <person name="Kirsch R."/>
            <person name="Pauchet Y."/>
        </authorList>
    </citation>
    <scope>NUCLEOTIDE SEQUENCE [LARGE SCALE GENOMIC DNA]</scope>
    <source>
        <strain evidence="2">EAD_L_NR</strain>
    </source>
</reference>
<proteinExistence type="predicted"/>
<organism evidence="2 3">
    <name type="scientific">Exocentrus adspersus</name>
    <dbReference type="NCBI Taxonomy" id="1586481"/>
    <lineage>
        <taxon>Eukaryota</taxon>
        <taxon>Metazoa</taxon>
        <taxon>Ecdysozoa</taxon>
        <taxon>Arthropoda</taxon>
        <taxon>Hexapoda</taxon>
        <taxon>Insecta</taxon>
        <taxon>Pterygota</taxon>
        <taxon>Neoptera</taxon>
        <taxon>Endopterygota</taxon>
        <taxon>Coleoptera</taxon>
        <taxon>Polyphaga</taxon>
        <taxon>Cucujiformia</taxon>
        <taxon>Chrysomeloidea</taxon>
        <taxon>Cerambycidae</taxon>
        <taxon>Lamiinae</taxon>
        <taxon>Acanthocinini</taxon>
        <taxon>Exocentrus</taxon>
    </lineage>
</organism>
<dbReference type="Gene3D" id="1.20.90.10">
    <property type="entry name" value="Phospholipase A2 domain"/>
    <property type="match status" value="1"/>
</dbReference>
<feature type="domain" description="Phospholipase A2-like" evidence="1">
    <location>
        <begin position="20"/>
        <end position="78"/>
    </location>
</feature>
<evidence type="ECO:0000313" key="3">
    <source>
        <dbReference type="Proteomes" id="UP001159042"/>
    </source>
</evidence>
<dbReference type="AlphaFoldDB" id="A0AAV8VL67"/>
<dbReference type="GO" id="GO:0005198">
    <property type="term" value="F:structural molecule activity"/>
    <property type="evidence" value="ECO:0007669"/>
    <property type="project" value="InterPro"/>
</dbReference>
<dbReference type="GO" id="GO:0006644">
    <property type="term" value="P:phospholipid metabolic process"/>
    <property type="evidence" value="ECO:0007669"/>
    <property type="project" value="InterPro"/>
</dbReference>
<dbReference type="InterPro" id="IPR013607">
    <property type="entry name" value="Phospholipase_A2-like"/>
</dbReference>
<dbReference type="EMBL" id="JANEYG010000062">
    <property type="protein sequence ID" value="KAJ8914864.1"/>
    <property type="molecule type" value="Genomic_DNA"/>
</dbReference>
<evidence type="ECO:0000313" key="2">
    <source>
        <dbReference type="EMBL" id="KAJ8914864.1"/>
    </source>
</evidence>
<dbReference type="Proteomes" id="UP001159042">
    <property type="component" value="Unassembled WGS sequence"/>
</dbReference>
<dbReference type="GO" id="GO:0004623">
    <property type="term" value="F:phospholipase A2 activity"/>
    <property type="evidence" value="ECO:0007669"/>
    <property type="project" value="InterPro"/>
</dbReference>
<accession>A0AAV8VL67</accession>
<keyword evidence="3" id="KW-1185">Reference proteome</keyword>
<evidence type="ECO:0000259" key="1">
    <source>
        <dbReference type="Pfam" id="PF08398"/>
    </source>
</evidence>
<dbReference type="GO" id="GO:0050482">
    <property type="term" value="P:arachidonate secretion"/>
    <property type="evidence" value="ECO:0007669"/>
    <property type="project" value="InterPro"/>
</dbReference>
<protein>
    <recommendedName>
        <fullName evidence="1">Phospholipase A2-like domain-containing protein</fullName>
    </recommendedName>
</protein>
<dbReference type="Pfam" id="PF08398">
    <property type="entry name" value="Phospholip_A2_4"/>
    <property type="match status" value="1"/>
</dbReference>
<sequence length="267" mass="29748">MPLHYGEGVLNSLINKLPFELHIPGYQFCGPGTKLEKRLSKGQQGVNPLDSACRKHDIAYAQNNSLEDRHKADRELENRAWERVKSRDAKFGEKASAWFVTNTMKIKRNLGMGLQKKKKKRTASFGRDVVKKVKKMLNKTSLENEPLKKITLHALKAARHAVKRAGGKENIKLPRIIPFDAQQQQHSGGFLPLIPLFAGLSALGSLAGGASAIAKTVIDAKKKVQEGKGLNREMMEPIGVKGSGLYVRKNRRGGFGLYVRKQPKNYQ</sequence>
<dbReference type="InterPro" id="IPR036444">
    <property type="entry name" value="PLipase_A2_dom_sf"/>
</dbReference>
<comment type="caution">
    <text evidence="2">The sequence shown here is derived from an EMBL/GenBank/DDBJ whole genome shotgun (WGS) entry which is preliminary data.</text>
</comment>
<gene>
    <name evidence="2" type="ORF">NQ315_014877</name>
</gene>